<gene>
    <name evidence="1" type="ORF">H5410_004012</name>
</gene>
<dbReference type="OrthoDB" id="1743609at2759"/>
<sequence length="224" mass="25503">MAKKVLQQKRNVVCYKLPQDPAKYASASMVLPKISPRALNKAQSDGRANCFRGAMNVNGCGGRNGGVLKPKSRIRFPLRLHLFSGASSQSCEIWNKVVEKCEMKLARWKSQYLSRGGRLTLINLILDSLPTYMMSVFPIPQIVIDRLDKIIRKNLWQGNSEKKSYNLVKWDVVTVGKRQGRLGIKNLKNQNKALRMKWPWRFCNEINPTGRKSLVQSMKGKIAE</sequence>
<accession>A0A9J6B792</accession>
<evidence type="ECO:0000313" key="2">
    <source>
        <dbReference type="Proteomes" id="UP000824120"/>
    </source>
</evidence>
<protein>
    <submittedName>
        <fullName evidence="1">Uncharacterized protein</fullName>
    </submittedName>
</protein>
<organism evidence="1 2">
    <name type="scientific">Solanum commersonii</name>
    <name type="common">Commerson's wild potato</name>
    <name type="synonym">Commerson's nightshade</name>
    <dbReference type="NCBI Taxonomy" id="4109"/>
    <lineage>
        <taxon>Eukaryota</taxon>
        <taxon>Viridiplantae</taxon>
        <taxon>Streptophyta</taxon>
        <taxon>Embryophyta</taxon>
        <taxon>Tracheophyta</taxon>
        <taxon>Spermatophyta</taxon>
        <taxon>Magnoliopsida</taxon>
        <taxon>eudicotyledons</taxon>
        <taxon>Gunneridae</taxon>
        <taxon>Pentapetalae</taxon>
        <taxon>asterids</taxon>
        <taxon>lamiids</taxon>
        <taxon>Solanales</taxon>
        <taxon>Solanaceae</taxon>
        <taxon>Solanoideae</taxon>
        <taxon>Solaneae</taxon>
        <taxon>Solanum</taxon>
    </lineage>
</organism>
<dbReference type="AlphaFoldDB" id="A0A9J6B792"/>
<keyword evidence="2" id="KW-1185">Reference proteome</keyword>
<reference evidence="1 2" key="1">
    <citation type="submission" date="2020-09" db="EMBL/GenBank/DDBJ databases">
        <title>De no assembly of potato wild relative species, Solanum commersonii.</title>
        <authorList>
            <person name="Cho K."/>
        </authorList>
    </citation>
    <scope>NUCLEOTIDE SEQUENCE [LARGE SCALE GENOMIC DNA]</scope>
    <source>
        <strain evidence="1">LZ3.2</strain>
        <tissue evidence="1">Leaf</tissue>
    </source>
</reference>
<evidence type="ECO:0000313" key="1">
    <source>
        <dbReference type="EMBL" id="KAG5632295.1"/>
    </source>
</evidence>
<dbReference type="EMBL" id="JACXVP010000001">
    <property type="protein sequence ID" value="KAG5632295.1"/>
    <property type="molecule type" value="Genomic_DNA"/>
</dbReference>
<comment type="caution">
    <text evidence="1">The sequence shown here is derived from an EMBL/GenBank/DDBJ whole genome shotgun (WGS) entry which is preliminary data.</text>
</comment>
<name>A0A9J6B792_SOLCO</name>
<proteinExistence type="predicted"/>
<dbReference type="PANTHER" id="PTHR33116">
    <property type="entry name" value="REVERSE TRANSCRIPTASE ZINC-BINDING DOMAIN-CONTAINING PROTEIN-RELATED-RELATED"/>
    <property type="match status" value="1"/>
</dbReference>
<dbReference type="PANTHER" id="PTHR33116:SF78">
    <property type="entry name" value="OS12G0587133 PROTEIN"/>
    <property type="match status" value="1"/>
</dbReference>
<dbReference type="Proteomes" id="UP000824120">
    <property type="component" value="Chromosome 1"/>
</dbReference>